<evidence type="ECO:0000313" key="3">
    <source>
        <dbReference type="Proteomes" id="UP000181942"/>
    </source>
</evidence>
<dbReference type="Proteomes" id="UP000181942">
    <property type="component" value="Unassembled WGS sequence"/>
</dbReference>
<dbReference type="RefSeq" id="WP_075033758.1">
    <property type="nucleotide sequence ID" value="NZ_FONR01000050.1"/>
</dbReference>
<sequence>MSIVHKAKGRERARVKIADDFTPPKGSGRLDDTGRASPGPIDDGEARLAYVRPPYPPPY</sequence>
<feature type="compositionally biased region" description="Basic and acidic residues" evidence="1">
    <location>
        <begin position="10"/>
        <end position="19"/>
    </location>
</feature>
<organism evidence="2 3">
    <name type="scientific">Streptomyces mirabilis</name>
    <dbReference type="NCBI Taxonomy" id="68239"/>
    <lineage>
        <taxon>Bacteria</taxon>
        <taxon>Bacillati</taxon>
        <taxon>Actinomycetota</taxon>
        <taxon>Actinomycetes</taxon>
        <taxon>Kitasatosporales</taxon>
        <taxon>Streptomycetaceae</taxon>
        <taxon>Streptomyces</taxon>
    </lineage>
</organism>
<feature type="region of interest" description="Disordered" evidence="1">
    <location>
        <begin position="1"/>
        <end position="59"/>
    </location>
</feature>
<protein>
    <submittedName>
        <fullName evidence="2">Uncharacterized protein</fullName>
    </submittedName>
</protein>
<dbReference type="OrthoDB" id="5318045at2"/>
<evidence type="ECO:0000313" key="2">
    <source>
        <dbReference type="EMBL" id="SFH15305.1"/>
    </source>
</evidence>
<dbReference type="AlphaFoldDB" id="A0A1I2XPK0"/>
<gene>
    <name evidence="2" type="ORF">SAMN02787118_15013</name>
</gene>
<dbReference type="EMBL" id="FONR01000050">
    <property type="protein sequence ID" value="SFH15305.1"/>
    <property type="molecule type" value="Genomic_DNA"/>
</dbReference>
<name>A0A1I2XPK0_9ACTN</name>
<proteinExistence type="predicted"/>
<accession>A0A1I2XPK0</accession>
<evidence type="ECO:0000256" key="1">
    <source>
        <dbReference type="SAM" id="MobiDB-lite"/>
    </source>
</evidence>
<reference evidence="2 3" key="1">
    <citation type="submission" date="2016-10" db="EMBL/GenBank/DDBJ databases">
        <authorList>
            <person name="de Groot N.N."/>
        </authorList>
    </citation>
    <scope>NUCLEOTIDE SEQUENCE [LARGE SCALE GENOMIC DNA]</scope>
    <source>
        <strain evidence="2 3">OK461</strain>
    </source>
</reference>